<evidence type="ECO:0000256" key="1">
    <source>
        <dbReference type="SAM" id="MobiDB-lite"/>
    </source>
</evidence>
<accession>A0AAU7MHH1</accession>
<reference evidence="4" key="2">
    <citation type="submission" date="2024-06" db="EMBL/GenBank/DDBJ databases">
        <title>Micromonospora mangrovi CCTCC AA 2012012 genome sequences.</title>
        <authorList>
            <person name="Gao J."/>
        </authorList>
    </citation>
    <scope>NUCLEOTIDE SEQUENCE</scope>
    <source>
        <strain evidence="4">CCTCC AA 2012012</strain>
    </source>
</reference>
<dbReference type="Gene3D" id="3.40.50.720">
    <property type="entry name" value="NAD(P)-binding Rossmann-like Domain"/>
    <property type="match status" value="1"/>
</dbReference>
<evidence type="ECO:0000259" key="2">
    <source>
        <dbReference type="Pfam" id="PF01370"/>
    </source>
</evidence>
<reference evidence="3" key="1">
    <citation type="submission" date="2024-01" db="EMBL/GenBank/DDBJ databases">
        <title>The genome sequence of Micromonospora mangrovi CCTCC AA 2012012.</title>
        <authorList>
            <person name="Gao J."/>
        </authorList>
    </citation>
    <scope>NUCLEOTIDE SEQUENCE</scope>
    <source>
        <strain evidence="3">CCTCC AA 2012012</strain>
    </source>
</reference>
<sequence length="340" mass="34574">MRAAGPGHSGPSTAVVLGAGGFIGRTVCATLHAAGWSVTGVVRRPADATPWPTRRLDLVGATGGDLLATLAEPAPTLVVNAAGALWAATDDDLVVGNVTLLGRVVAAVAALPGPARLVHLGSAYEYGDQPGRRTLSEQLPAHPTSPYGRAKLAGTRLVTRAVAQGRLDAVVLRLSLALGPYAPRHGLLGGLAHQLAGHPAQLRLPPVAGTRDIVDVRDVADAVLRAAHAPTVPPVVNVGGGVGVRLTDAVDELIRIAGSTATVVRVPPPPGRRHGDGGDLPLDIGLARRALGWSPRRTLTDALRAVWDTAAPPEGLATRLPGPAGATSTSNLVLDGETHG</sequence>
<dbReference type="PANTHER" id="PTHR43245">
    <property type="entry name" value="BIFUNCTIONAL POLYMYXIN RESISTANCE PROTEIN ARNA"/>
    <property type="match status" value="1"/>
</dbReference>
<dbReference type="InterPro" id="IPR001509">
    <property type="entry name" value="Epimerase_deHydtase"/>
</dbReference>
<dbReference type="InterPro" id="IPR050177">
    <property type="entry name" value="Lipid_A_modif_metabolic_enz"/>
</dbReference>
<dbReference type="EMBL" id="CP157762">
    <property type="protein sequence ID" value="XBP96081.1"/>
    <property type="molecule type" value="Genomic_DNA"/>
</dbReference>
<dbReference type="EMBL" id="CP159342">
    <property type="protein sequence ID" value="XCH76785.1"/>
    <property type="molecule type" value="Genomic_DNA"/>
</dbReference>
<feature type="region of interest" description="Disordered" evidence="1">
    <location>
        <begin position="314"/>
        <end position="340"/>
    </location>
</feature>
<dbReference type="SUPFAM" id="SSF51735">
    <property type="entry name" value="NAD(P)-binding Rossmann-fold domains"/>
    <property type="match status" value="1"/>
</dbReference>
<dbReference type="Pfam" id="PF01370">
    <property type="entry name" value="Epimerase"/>
    <property type="match status" value="1"/>
</dbReference>
<dbReference type="RefSeq" id="WP_350937484.1">
    <property type="nucleotide sequence ID" value="NZ_CP157762.1"/>
</dbReference>
<feature type="domain" description="NAD-dependent epimerase/dehydratase" evidence="2">
    <location>
        <begin position="15"/>
        <end position="239"/>
    </location>
</feature>
<name>A0AAU7MHH1_9ACTN</name>
<dbReference type="InterPro" id="IPR036291">
    <property type="entry name" value="NAD(P)-bd_dom_sf"/>
</dbReference>
<proteinExistence type="predicted"/>
<gene>
    <name evidence="4" type="ORF">ABUL08_12045</name>
    <name evidence="3" type="ORF">VK199_11995</name>
</gene>
<dbReference type="AlphaFoldDB" id="A0AAU7MHH1"/>
<organism evidence="3">
    <name type="scientific">Micromonospora sp. CCTCC AA 2012012</name>
    <dbReference type="NCBI Taxonomy" id="3111921"/>
    <lineage>
        <taxon>Bacteria</taxon>
        <taxon>Bacillati</taxon>
        <taxon>Actinomycetota</taxon>
        <taxon>Actinomycetes</taxon>
        <taxon>Micromonosporales</taxon>
        <taxon>Micromonosporaceae</taxon>
        <taxon>Micromonospora</taxon>
    </lineage>
</organism>
<evidence type="ECO:0000313" key="3">
    <source>
        <dbReference type="EMBL" id="XBP96081.1"/>
    </source>
</evidence>
<dbReference type="PANTHER" id="PTHR43245:SF55">
    <property type="entry name" value="NAD(P)-BINDING DOMAIN-CONTAINING PROTEIN"/>
    <property type="match status" value="1"/>
</dbReference>
<protein>
    <submittedName>
        <fullName evidence="3">NAD(P)-dependent oxidoreductase</fullName>
    </submittedName>
</protein>
<evidence type="ECO:0000313" key="4">
    <source>
        <dbReference type="EMBL" id="XCH76785.1"/>
    </source>
</evidence>